<evidence type="ECO:0000313" key="3">
    <source>
        <dbReference type="Proteomes" id="UP001283361"/>
    </source>
</evidence>
<proteinExistence type="predicted"/>
<evidence type="ECO:0000313" key="2">
    <source>
        <dbReference type="EMBL" id="KAK3801102.1"/>
    </source>
</evidence>
<dbReference type="EMBL" id="JAWDGP010000365">
    <property type="protein sequence ID" value="KAK3801102.1"/>
    <property type="molecule type" value="Genomic_DNA"/>
</dbReference>
<keyword evidence="3" id="KW-1185">Reference proteome</keyword>
<accession>A0AAE1B9I3</accession>
<evidence type="ECO:0000256" key="1">
    <source>
        <dbReference type="SAM" id="MobiDB-lite"/>
    </source>
</evidence>
<feature type="region of interest" description="Disordered" evidence="1">
    <location>
        <begin position="1"/>
        <end position="21"/>
    </location>
</feature>
<protein>
    <submittedName>
        <fullName evidence="2">Uncharacterized protein</fullName>
    </submittedName>
</protein>
<dbReference type="AlphaFoldDB" id="A0AAE1B9I3"/>
<gene>
    <name evidence="2" type="ORF">RRG08_029362</name>
</gene>
<name>A0AAE1B9I3_9GAST</name>
<dbReference type="Proteomes" id="UP001283361">
    <property type="component" value="Unassembled WGS sequence"/>
</dbReference>
<reference evidence="2" key="1">
    <citation type="journal article" date="2023" name="G3 (Bethesda)">
        <title>A reference genome for the long-term kleptoplast-retaining sea slug Elysia crispata morphotype clarki.</title>
        <authorList>
            <person name="Eastman K.E."/>
            <person name="Pendleton A.L."/>
            <person name="Shaikh M.A."/>
            <person name="Suttiyut T."/>
            <person name="Ogas R."/>
            <person name="Tomko P."/>
            <person name="Gavelis G."/>
            <person name="Widhalm J.R."/>
            <person name="Wisecaver J.H."/>
        </authorList>
    </citation>
    <scope>NUCLEOTIDE SEQUENCE</scope>
    <source>
        <strain evidence="2">ECLA1</strain>
    </source>
</reference>
<feature type="compositionally biased region" description="Polar residues" evidence="1">
    <location>
        <begin position="1"/>
        <end position="17"/>
    </location>
</feature>
<sequence>MQNFTTRIAETNRSETNAVGAGPAAELAMETNQSQPYKHPECCVFLSIFIEVLSSTVDTVFKPRAPVLYQTETVQTW</sequence>
<organism evidence="2 3">
    <name type="scientific">Elysia crispata</name>
    <name type="common">lettuce slug</name>
    <dbReference type="NCBI Taxonomy" id="231223"/>
    <lineage>
        <taxon>Eukaryota</taxon>
        <taxon>Metazoa</taxon>
        <taxon>Spiralia</taxon>
        <taxon>Lophotrochozoa</taxon>
        <taxon>Mollusca</taxon>
        <taxon>Gastropoda</taxon>
        <taxon>Heterobranchia</taxon>
        <taxon>Euthyneura</taxon>
        <taxon>Panpulmonata</taxon>
        <taxon>Sacoglossa</taxon>
        <taxon>Placobranchoidea</taxon>
        <taxon>Plakobranchidae</taxon>
        <taxon>Elysia</taxon>
    </lineage>
</organism>
<comment type="caution">
    <text evidence="2">The sequence shown here is derived from an EMBL/GenBank/DDBJ whole genome shotgun (WGS) entry which is preliminary data.</text>
</comment>